<dbReference type="InterPro" id="IPR011105">
    <property type="entry name" value="Cell_wall_hydrolase_SleB"/>
</dbReference>
<keyword evidence="1" id="KW-0732">Signal</keyword>
<evidence type="ECO:0000313" key="4">
    <source>
        <dbReference type="Proteomes" id="UP000635071"/>
    </source>
</evidence>
<accession>A0A916ZQT1</accession>
<comment type="caution">
    <text evidence="3">The sequence shown here is derived from an EMBL/GenBank/DDBJ whole genome shotgun (WGS) entry which is preliminary data.</text>
</comment>
<reference evidence="3" key="1">
    <citation type="journal article" date="2014" name="Int. J. Syst. Evol. Microbiol.">
        <title>Complete genome sequence of Corynebacterium casei LMG S-19264T (=DSM 44701T), isolated from a smear-ripened cheese.</title>
        <authorList>
            <consortium name="US DOE Joint Genome Institute (JGI-PGF)"/>
            <person name="Walter F."/>
            <person name="Albersmeier A."/>
            <person name="Kalinowski J."/>
            <person name="Ruckert C."/>
        </authorList>
    </citation>
    <scope>NUCLEOTIDE SEQUENCE</scope>
    <source>
        <strain evidence="3">CGMCC 1.15519</strain>
    </source>
</reference>
<evidence type="ECO:0000259" key="2">
    <source>
        <dbReference type="Pfam" id="PF07486"/>
    </source>
</evidence>
<dbReference type="Proteomes" id="UP000635071">
    <property type="component" value="Unassembled WGS sequence"/>
</dbReference>
<dbReference type="GO" id="GO:0016787">
    <property type="term" value="F:hydrolase activity"/>
    <property type="evidence" value="ECO:0007669"/>
    <property type="project" value="InterPro"/>
</dbReference>
<name>A0A916ZQT1_9SPHN</name>
<gene>
    <name evidence="3" type="ORF">GCM10011529_14920</name>
</gene>
<organism evidence="3 4">
    <name type="scientific">Sandarakinorhabdus glacialis</name>
    <dbReference type="NCBI Taxonomy" id="1614636"/>
    <lineage>
        <taxon>Bacteria</taxon>
        <taxon>Pseudomonadati</taxon>
        <taxon>Pseudomonadota</taxon>
        <taxon>Alphaproteobacteria</taxon>
        <taxon>Sphingomonadales</taxon>
        <taxon>Sphingosinicellaceae</taxon>
        <taxon>Sandarakinorhabdus</taxon>
    </lineage>
</organism>
<sequence length="239" mass="25411">MSFVFPVIGAATKRLIMLVAGSALLLAAGQVPPANNDAEARQTISDDILAPMTIAEVTAANAALAATTPADIAAAARANIVAASIPADLAPADLAVADTSDLDRPAKLVTLIASMSADEVSQDSDMRCLATAVYFESRGEPLEGQLAVAQAIINRLESGRYPTTACGVINQPRQFSYDRTRSPRAGSDWKTAQAIAKIAMQDLWRDVAPRAMSFHATYVSPNWRGKTRVAQIGRHVFYR</sequence>
<feature type="chain" id="PRO_5036835704" description="Cell wall hydrolase SleB domain-containing protein" evidence="1">
    <location>
        <begin position="34"/>
        <end position="239"/>
    </location>
</feature>
<proteinExistence type="predicted"/>
<protein>
    <recommendedName>
        <fullName evidence="2">Cell wall hydrolase SleB domain-containing protein</fullName>
    </recommendedName>
</protein>
<dbReference type="Gene3D" id="1.10.10.2520">
    <property type="entry name" value="Cell wall hydrolase SleB, domain 1"/>
    <property type="match status" value="1"/>
</dbReference>
<evidence type="ECO:0000256" key="1">
    <source>
        <dbReference type="SAM" id="SignalP"/>
    </source>
</evidence>
<reference evidence="3" key="2">
    <citation type="submission" date="2020-09" db="EMBL/GenBank/DDBJ databases">
        <authorList>
            <person name="Sun Q."/>
            <person name="Zhou Y."/>
        </authorList>
    </citation>
    <scope>NUCLEOTIDE SEQUENCE</scope>
    <source>
        <strain evidence="3">CGMCC 1.15519</strain>
    </source>
</reference>
<dbReference type="AlphaFoldDB" id="A0A916ZQT1"/>
<feature type="signal peptide" evidence="1">
    <location>
        <begin position="1"/>
        <end position="33"/>
    </location>
</feature>
<feature type="domain" description="Cell wall hydrolase SleB" evidence="2">
    <location>
        <begin position="139"/>
        <end position="238"/>
    </location>
</feature>
<dbReference type="Pfam" id="PF07486">
    <property type="entry name" value="Hydrolase_2"/>
    <property type="match status" value="1"/>
</dbReference>
<keyword evidence="4" id="KW-1185">Reference proteome</keyword>
<dbReference type="InterPro" id="IPR042047">
    <property type="entry name" value="SleB_dom1"/>
</dbReference>
<evidence type="ECO:0000313" key="3">
    <source>
        <dbReference type="EMBL" id="GGE09605.1"/>
    </source>
</evidence>
<dbReference type="RefSeq" id="WP_243450618.1">
    <property type="nucleotide sequence ID" value="NZ_BMJM01000004.1"/>
</dbReference>
<dbReference type="EMBL" id="BMJM01000004">
    <property type="protein sequence ID" value="GGE09605.1"/>
    <property type="molecule type" value="Genomic_DNA"/>
</dbReference>